<dbReference type="Pfam" id="PF00646">
    <property type="entry name" value="F-box"/>
    <property type="match status" value="1"/>
</dbReference>
<dbReference type="InterPro" id="IPR001810">
    <property type="entry name" value="F-box_dom"/>
</dbReference>
<comment type="caution">
    <text evidence="2">The sequence shown here is derived from an EMBL/GenBank/DDBJ whole genome shotgun (WGS) entry which is preliminary data.</text>
</comment>
<evidence type="ECO:0000313" key="2">
    <source>
        <dbReference type="EMBL" id="PIC32680.1"/>
    </source>
</evidence>
<evidence type="ECO:0000259" key="1">
    <source>
        <dbReference type="SMART" id="SM00256"/>
    </source>
</evidence>
<sequence length="336" mass="39816">MYRSRRARSIENLIKTIEKLSIDPVYDTNWSDMSDDIKLKCIGKLEFKERLSLRCTAKEERSLVDSQKIKFNRGRFWGDEEDLGFQLYCDNKKMFSKCLEDINDGFELMKYIKKIGVFENLVISFENSLTNHEQFMTDDGLFTAKTVEFEHGDVDNVIAVLRKLKNTVESIEIDSEITTSDEFAKLLAISNIRNVPYWHIQDYEQTDSLHKVAQMWIHTKAKVGSTFQVSVNKNSSFHEFWEHFIDRIVSKTDKRVRIRTNDPDHHILLERGFDEVVEIGEYLTQYFRLMVITAEMNESEYNDDCKEWILKLDPEIYDEYDSDNSFDNLDDFYHEE</sequence>
<evidence type="ECO:0000313" key="3">
    <source>
        <dbReference type="Proteomes" id="UP000230233"/>
    </source>
</evidence>
<dbReference type="PANTHER" id="PTHR31006:SF3">
    <property type="entry name" value="F-BOX DOMAIN-CONTAINING PROTEIN-RELATED"/>
    <property type="match status" value="1"/>
</dbReference>
<dbReference type="AlphaFoldDB" id="A0A2G5TZC8"/>
<keyword evidence="3" id="KW-1185">Reference proteome</keyword>
<dbReference type="EMBL" id="PDUG01000004">
    <property type="protein sequence ID" value="PIC32680.1"/>
    <property type="molecule type" value="Genomic_DNA"/>
</dbReference>
<dbReference type="PANTHER" id="PTHR31006">
    <property type="entry name" value="F-BOX DOMAIN-CONTAINING PROTEIN-RELATED-RELATED"/>
    <property type="match status" value="1"/>
</dbReference>
<accession>A0A2G5TZC8</accession>
<proteinExistence type="predicted"/>
<gene>
    <name evidence="2" type="primary">Cnig_chr_IV.g12917</name>
    <name evidence="2" type="ORF">B9Z55_012917</name>
</gene>
<dbReference type="SMART" id="SM00256">
    <property type="entry name" value="FBOX"/>
    <property type="match status" value="1"/>
</dbReference>
<dbReference type="Proteomes" id="UP000230233">
    <property type="component" value="Chromosome IV"/>
</dbReference>
<protein>
    <recommendedName>
        <fullName evidence="1">F-box domain-containing protein</fullName>
    </recommendedName>
</protein>
<feature type="domain" description="F-box" evidence="1">
    <location>
        <begin position="33"/>
        <end position="73"/>
    </location>
</feature>
<organism evidence="2 3">
    <name type="scientific">Caenorhabditis nigoni</name>
    <dbReference type="NCBI Taxonomy" id="1611254"/>
    <lineage>
        <taxon>Eukaryota</taxon>
        <taxon>Metazoa</taxon>
        <taxon>Ecdysozoa</taxon>
        <taxon>Nematoda</taxon>
        <taxon>Chromadorea</taxon>
        <taxon>Rhabditida</taxon>
        <taxon>Rhabditina</taxon>
        <taxon>Rhabditomorpha</taxon>
        <taxon>Rhabditoidea</taxon>
        <taxon>Rhabditidae</taxon>
        <taxon>Peloderinae</taxon>
        <taxon>Caenorhabditis</taxon>
    </lineage>
</organism>
<dbReference type="InterPro" id="IPR042317">
    <property type="entry name" value="She-1-like"/>
</dbReference>
<dbReference type="OrthoDB" id="5784581at2759"/>
<name>A0A2G5TZC8_9PELO</name>
<reference evidence="3" key="1">
    <citation type="submission" date="2017-10" db="EMBL/GenBank/DDBJ databases">
        <title>Rapid genome shrinkage in a self-fertile nematode reveals novel sperm competition proteins.</title>
        <authorList>
            <person name="Yin D."/>
            <person name="Schwarz E.M."/>
            <person name="Thomas C.G."/>
            <person name="Felde R.L."/>
            <person name="Korf I.F."/>
            <person name="Cutter A.D."/>
            <person name="Schartner C.M."/>
            <person name="Ralston E.J."/>
            <person name="Meyer B.J."/>
            <person name="Haag E.S."/>
        </authorList>
    </citation>
    <scope>NUCLEOTIDE SEQUENCE [LARGE SCALE GENOMIC DNA]</scope>
    <source>
        <strain evidence="3">JU1422</strain>
    </source>
</reference>